<organism evidence="1">
    <name type="scientific">Eutreptiella gymnastica</name>
    <dbReference type="NCBI Taxonomy" id="73025"/>
    <lineage>
        <taxon>Eukaryota</taxon>
        <taxon>Discoba</taxon>
        <taxon>Euglenozoa</taxon>
        <taxon>Euglenida</taxon>
        <taxon>Spirocuta</taxon>
        <taxon>Euglenophyceae</taxon>
        <taxon>Eutreptiales</taxon>
        <taxon>Eutreptiaceae</taxon>
        <taxon>Eutreptiella</taxon>
    </lineage>
</organism>
<dbReference type="AlphaFoldDB" id="A0A7S4LFV2"/>
<accession>A0A7S4LFV2</accession>
<gene>
    <name evidence="1" type="ORF">EGYM00163_LOCUS37908</name>
</gene>
<sequence>MLPPRPWCSAHQESDPVSMRSNIEDKVTVLECIIQRTDSNTMRKWAPCCAQLWDSRVVSSMPFAKLSKHPPHTNTHVHLLITRLHYVRQQENPHTAVKAHGHWTSAAHPKTLCRKAADIPEGIA</sequence>
<name>A0A7S4LFV2_9EUGL</name>
<proteinExistence type="predicted"/>
<protein>
    <submittedName>
        <fullName evidence="1">Uncharacterized protein</fullName>
    </submittedName>
</protein>
<evidence type="ECO:0000313" key="1">
    <source>
        <dbReference type="EMBL" id="CAE0826651.1"/>
    </source>
</evidence>
<dbReference type="EMBL" id="HBJA01109946">
    <property type="protein sequence ID" value="CAE0826651.1"/>
    <property type="molecule type" value="Transcribed_RNA"/>
</dbReference>
<reference evidence="1" key="1">
    <citation type="submission" date="2021-01" db="EMBL/GenBank/DDBJ databases">
        <authorList>
            <person name="Corre E."/>
            <person name="Pelletier E."/>
            <person name="Niang G."/>
            <person name="Scheremetjew M."/>
            <person name="Finn R."/>
            <person name="Kale V."/>
            <person name="Holt S."/>
            <person name="Cochrane G."/>
            <person name="Meng A."/>
            <person name="Brown T."/>
            <person name="Cohen L."/>
        </authorList>
    </citation>
    <scope>NUCLEOTIDE SEQUENCE</scope>
    <source>
        <strain evidence="1">CCMP1594</strain>
    </source>
</reference>